<dbReference type="PANTHER" id="PTHR43698">
    <property type="entry name" value="RIBD C-TERMINAL DOMAIN CONTAINING PROTEIN"/>
    <property type="match status" value="1"/>
</dbReference>
<name>A0A2X3VR00_9STRE</name>
<dbReference type="PANTHER" id="PTHR43698:SF1">
    <property type="entry name" value="BLL4564 PROTEIN"/>
    <property type="match status" value="1"/>
</dbReference>
<dbReference type="AlphaFoldDB" id="A0A2X3VR00"/>
<dbReference type="InterPro" id="IPR047263">
    <property type="entry name" value="HNL-like_cupin"/>
</dbReference>
<organism evidence="2 3">
    <name type="scientific">Streptococcus ferus</name>
    <dbReference type="NCBI Taxonomy" id="1345"/>
    <lineage>
        <taxon>Bacteria</taxon>
        <taxon>Bacillati</taxon>
        <taxon>Bacillota</taxon>
        <taxon>Bacilli</taxon>
        <taxon>Lactobacillales</taxon>
        <taxon>Streptococcaceae</taxon>
        <taxon>Streptococcus</taxon>
    </lineage>
</organism>
<dbReference type="Gene3D" id="2.60.120.10">
    <property type="entry name" value="Jelly Rolls"/>
    <property type="match status" value="1"/>
</dbReference>
<reference evidence="2 3" key="1">
    <citation type="submission" date="2018-06" db="EMBL/GenBank/DDBJ databases">
        <authorList>
            <consortium name="Pathogen Informatics"/>
            <person name="Doyle S."/>
        </authorList>
    </citation>
    <scope>NUCLEOTIDE SEQUENCE [LARGE SCALE GENOMIC DNA]</scope>
    <source>
        <strain evidence="2 3">NCTC12278</strain>
    </source>
</reference>
<dbReference type="InterPro" id="IPR014710">
    <property type="entry name" value="RmlC-like_jellyroll"/>
</dbReference>
<dbReference type="CDD" id="cd02233">
    <property type="entry name" value="cupin_HNL-like"/>
    <property type="match status" value="1"/>
</dbReference>
<proteinExistence type="predicted"/>
<dbReference type="KEGG" id="sfer:NCTC12278_00775"/>
<protein>
    <submittedName>
        <fullName evidence="2">Transcriptional regulator</fullName>
    </submittedName>
</protein>
<gene>
    <name evidence="2" type="ORF">NCTC12278_00775</name>
</gene>
<dbReference type="OrthoDB" id="9802489at2"/>
<dbReference type="Proteomes" id="UP000249495">
    <property type="component" value="Chromosome 1"/>
</dbReference>
<evidence type="ECO:0000259" key="1">
    <source>
        <dbReference type="Pfam" id="PF07883"/>
    </source>
</evidence>
<dbReference type="InterPro" id="IPR013096">
    <property type="entry name" value="Cupin_2"/>
</dbReference>
<sequence>MVKYQEVKDGIIFPRGSKNDAYAAVFTGQSYLEALASAPNGREHVGNVTFEPGCRNHWHVHTEGYQILLVTGGEGLYQEEGKPARLLHPGDVVVTDKGVKHWHGATKDAWFVHLAITSGASEFLEAVTDQEYSYAQETAKAD</sequence>
<dbReference type="STRING" id="1123303.GCA_000372425_00306"/>
<evidence type="ECO:0000313" key="2">
    <source>
        <dbReference type="EMBL" id="SQF40155.1"/>
    </source>
</evidence>
<dbReference type="InterPro" id="IPR011051">
    <property type="entry name" value="RmlC_Cupin_sf"/>
</dbReference>
<evidence type="ECO:0000313" key="3">
    <source>
        <dbReference type="Proteomes" id="UP000249495"/>
    </source>
</evidence>
<dbReference type="SUPFAM" id="SSF51182">
    <property type="entry name" value="RmlC-like cupins"/>
    <property type="match status" value="1"/>
</dbReference>
<dbReference type="EMBL" id="LS483343">
    <property type="protein sequence ID" value="SQF40155.1"/>
    <property type="molecule type" value="Genomic_DNA"/>
</dbReference>
<keyword evidence="3" id="KW-1185">Reference proteome</keyword>
<dbReference type="Pfam" id="PF07883">
    <property type="entry name" value="Cupin_2"/>
    <property type="match status" value="1"/>
</dbReference>
<feature type="domain" description="Cupin type-2" evidence="1">
    <location>
        <begin position="48"/>
        <end position="109"/>
    </location>
</feature>
<dbReference type="RefSeq" id="WP_018029635.1">
    <property type="nucleotide sequence ID" value="NZ_LS483343.1"/>
</dbReference>
<accession>A0A2X3VR00</accession>